<accession>A0A2T5B0U8</accession>
<dbReference type="InterPro" id="IPR009273">
    <property type="entry name" value="DUF930"/>
</dbReference>
<dbReference type="OrthoDB" id="9804158at2"/>
<evidence type="ECO:0000313" key="2">
    <source>
        <dbReference type="EMBL" id="PTM92606.1"/>
    </source>
</evidence>
<dbReference type="AlphaFoldDB" id="A0A2T5B0U8"/>
<feature type="region of interest" description="Disordered" evidence="1">
    <location>
        <begin position="131"/>
        <end position="177"/>
    </location>
</feature>
<dbReference type="Pfam" id="PF06059">
    <property type="entry name" value="DUF930"/>
    <property type="match status" value="1"/>
</dbReference>
<organism evidence="2 3">
    <name type="scientific">Mycoplana dimorpha</name>
    <dbReference type="NCBI Taxonomy" id="28320"/>
    <lineage>
        <taxon>Bacteria</taxon>
        <taxon>Pseudomonadati</taxon>
        <taxon>Pseudomonadota</taxon>
        <taxon>Alphaproteobacteria</taxon>
        <taxon>Hyphomicrobiales</taxon>
        <taxon>Rhizobiaceae</taxon>
        <taxon>Mycoplana</taxon>
    </lineage>
</organism>
<comment type="caution">
    <text evidence="2">The sequence shown here is derived from an EMBL/GenBank/DDBJ whole genome shotgun (WGS) entry which is preliminary data.</text>
</comment>
<gene>
    <name evidence="2" type="ORF">C7449_10717</name>
</gene>
<name>A0A2T5B0U8_MYCDI</name>
<dbReference type="Proteomes" id="UP000241247">
    <property type="component" value="Unassembled WGS sequence"/>
</dbReference>
<dbReference type="EMBL" id="PZZZ01000007">
    <property type="protein sequence ID" value="PTM92606.1"/>
    <property type="molecule type" value="Genomic_DNA"/>
</dbReference>
<keyword evidence="3" id="KW-1185">Reference proteome</keyword>
<sequence>MMRRIARKRWHEPGWGALVSIALHLAIAAALFVRLPAQELPSAAEESISVELVPPPQEAAQQPTPEEKQQQEATPPSPDEPEEMTPDMEAQPEGQADGPAPGKVPIPVLRPVFEFADKVTGSDGVDIAAAKTVPAERPSAKVAEAPPSAPSGATEKSDSATPSATAELPDAGPGDLPAEVEESTALEEPPVDGGPAEEAITEAEQASDQPGLENETLTEAGRLFSESITDDPVARTAIADLPRGARVEQLCSTELYAQLRHASPPHKPDLLPTFRLSRGTVLEVRRAAFRANARWYDLSFRCEVDGDATRVVSFAFAVGAEVPRSEWQTRGFPVW</sequence>
<reference evidence="2 3" key="1">
    <citation type="submission" date="2018-04" db="EMBL/GenBank/DDBJ databases">
        <title>Genomic Encyclopedia of Type Strains, Phase IV (KMG-IV): sequencing the most valuable type-strain genomes for metagenomic binning, comparative biology and taxonomic classification.</title>
        <authorList>
            <person name="Goeker M."/>
        </authorList>
    </citation>
    <scope>NUCLEOTIDE SEQUENCE [LARGE SCALE GENOMIC DNA]</scope>
    <source>
        <strain evidence="2 3">DSM 7138</strain>
    </source>
</reference>
<evidence type="ECO:0000313" key="3">
    <source>
        <dbReference type="Proteomes" id="UP000241247"/>
    </source>
</evidence>
<proteinExistence type="predicted"/>
<feature type="region of interest" description="Disordered" evidence="1">
    <location>
        <begin position="51"/>
        <end position="105"/>
    </location>
</feature>
<evidence type="ECO:0000256" key="1">
    <source>
        <dbReference type="SAM" id="MobiDB-lite"/>
    </source>
</evidence>
<protein>
    <submittedName>
        <fullName evidence="2">Uncharacterized protein DUF930</fullName>
    </submittedName>
</protein>